<organism evidence="3 4">
    <name type="scientific">Pedobacter panaciterrae</name>
    <dbReference type="NCBI Taxonomy" id="363849"/>
    <lineage>
        <taxon>Bacteria</taxon>
        <taxon>Pseudomonadati</taxon>
        <taxon>Bacteroidota</taxon>
        <taxon>Sphingobacteriia</taxon>
        <taxon>Sphingobacteriales</taxon>
        <taxon>Sphingobacteriaceae</taxon>
        <taxon>Pedobacter</taxon>
    </lineage>
</organism>
<evidence type="ECO:0000256" key="1">
    <source>
        <dbReference type="SAM" id="Phobius"/>
    </source>
</evidence>
<feature type="transmembrane region" description="Helical" evidence="1">
    <location>
        <begin position="77"/>
        <end position="96"/>
    </location>
</feature>
<dbReference type="RefSeq" id="WP_288881542.1">
    <property type="nucleotide sequence ID" value="NZ_CBFGNQ010000045.1"/>
</dbReference>
<feature type="transmembrane region" description="Helical" evidence="1">
    <location>
        <begin position="127"/>
        <end position="149"/>
    </location>
</feature>
<dbReference type="InterPro" id="IPR036890">
    <property type="entry name" value="HATPase_C_sf"/>
</dbReference>
<keyword evidence="1" id="KW-0812">Transmembrane</keyword>
<dbReference type="SUPFAM" id="SSF55874">
    <property type="entry name" value="ATPase domain of HSP90 chaperone/DNA topoisomerase II/histidine kinase"/>
    <property type="match status" value="1"/>
</dbReference>
<dbReference type="Proteomes" id="UP001378956">
    <property type="component" value="Unassembled WGS sequence"/>
</dbReference>
<feature type="transmembrane region" description="Helical" evidence="1">
    <location>
        <begin position="12"/>
        <end position="31"/>
    </location>
</feature>
<dbReference type="GO" id="GO:0016301">
    <property type="term" value="F:kinase activity"/>
    <property type="evidence" value="ECO:0007669"/>
    <property type="project" value="UniProtKB-KW"/>
</dbReference>
<protein>
    <submittedName>
        <fullName evidence="3">Histidine kinase</fullName>
    </submittedName>
</protein>
<sequence>MKLLLSKSKLITILIHILVWSVFGLAIFFYLPFFSGINIHYAFWIRQVITLGLLVIAFYINAFVLVPRFLLKKHPGYYFAIIIGVIIVIVILDGWSEPALNFHQWLFDESFHKRLMMKILAHRGENILQVFTLVISVMVLGISTSLATIGKWQKDKQKREEMEKDKITSELSFLKAQINPHFFFNTLNNIYVLTQVDGDMAGEAIHQLSRMMRYLLYETQQGQTQLSQEIAFVEDYISLMQLRLTDAVKVKIDTPPQLKDMPMAPMILLPFLENAFKHGVSATAQSHIDIVILQRESLLDITVKNSIMKDNSVSLDTSGGIGLVNTRRRLELLYSGKHKLEICELNADNEYTVHLILDLL</sequence>
<dbReference type="InterPro" id="IPR010559">
    <property type="entry name" value="Sig_transdc_His_kin_internal"/>
</dbReference>
<keyword evidence="3" id="KW-0808">Transferase</keyword>
<comment type="caution">
    <text evidence="3">The sequence shown here is derived from an EMBL/GenBank/DDBJ whole genome shotgun (WGS) entry which is preliminary data.</text>
</comment>
<dbReference type="Pfam" id="PF06580">
    <property type="entry name" value="His_kinase"/>
    <property type="match status" value="1"/>
</dbReference>
<keyword evidence="1" id="KW-1133">Transmembrane helix</keyword>
<feature type="transmembrane region" description="Helical" evidence="1">
    <location>
        <begin position="43"/>
        <end position="65"/>
    </location>
</feature>
<gene>
    <name evidence="3" type="ORF">WAE58_07565</name>
</gene>
<keyword evidence="1" id="KW-0472">Membrane</keyword>
<proteinExistence type="predicted"/>
<dbReference type="PANTHER" id="PTHR34220">
    <property type="entry name" value="SENSOR HISTIDINE KINASE YPDA"/>
    <property type="match status" value="1"/>
</dbReference>
<keyword evidence="4" id="KW-1185">Reference proteome</keyword>
<keyword evidence="3" id="KW-0418">Kinase</keyword>
<accession>A0ABU8NJ50</accession>
<name>A0ABU8NJ50_9SPHI</name>
<evidence type="ECO:0000313" key="3">
    <source>
        <dbReference type="EMBL" id="MEJ2902277.1"/>
    </source>
</evidence>
<dbReference type="EMBL" id="JBBEUB010000002">
    <property type="protein sequence ID" value="MEJ2902277.1"/>
    <property type="molecule type" value="Genomic_DNA"/>
</dbReference>
<feature type="domain" description="Signal transduction histidine kinase internal region" evidence="2">
    <location>
        <begin position="170"/>
        <end position="246"/>
    </location>
</feature>
<dbReference type="Gene3D" id="3.30.565.10">
    <property type="entry name" value="Histidine kinase-like ATPase, C-terminal domain"/>
    <property type="match status" value="1"/>
</dbReference>
<evidence type="ECO:0000313" key="4">
    <source>
        <dbReference type="Proteomes" id="UP001378956"/>
    </source>
</evidence>
<dbReference type="PANTHER" id="PTHR34220:SF7">
    <property type="entry name" value="SENSOR HISTIDINE KINASE YPDA"/>
    <property type="match status" value="1"/>
</dbReference>
<dbReference type="InterPro" id="IPR050640">
    <property type="entry name" value="Bact_2-comp_sensor_kinase"/>
</dbReference>
<evidence type="ECO:0000259" key="2">
    <source>
        <dbReference type="Pfam" id="PF06580"/>
    </source>
</evidence>
<reference evidence="3 4" key="1">
    <citation type="submission" date="2024-03" db="EMBL/GenBank/DDBJ databases">
        <title>Sequence of Lycoming College Course Isolates.</title>
        <authorList>
            <person name="Plotts O."/>
            <person name="Newman J."/>
        </authorList>
    </citation>
    <scope>NUCLEOTIDE SEQUENCE [LARGE SCALE GENOMIC DNA]</scope>
    <source>
        <strain evidence="3 4">CJB-3</strain>
    </source>
</reference>